<proteinExistence type="predicted"/>
<dbReference type="AlphaFoldDB" id="A0AAX4IV72"/>
<dbReference type="GeneID" id="87948693"/>
<sequence length="149" mass="16629">MYNHSNNSFQSCLLCLFGPLNCYHSPSPLSLSLFFLYGTVSVSVSIPFLLILSFSSNHSWTCFLPHTHQRQPLPSTGTIPGGPQYRSLNSPFRLSGQTLSGSTMYLRIRPQCVTAGRLGATTYTLMVKHHFIYCLHHVFAVPLTIYNTA</sequence>
<dbReference type="RefSeq" id="XP_062784400.1">
    <property type="nucleotide sequence ID" value="XM_062928349.1"/>
</dbReference>
<dbReference type="KEGG" id="cdet:87948693"/>
<evidence type="ECO:0000313" key="2">
    <source>
        <dbReference type="EMBL" id="WQF87179.1"/>
    </source>
</evidence>
<feature type="transmembrane region" description="Helical" evidence="1">
    <location>
        <begin position="32"/>
        <end position="54"/>
    </location>
</feature>
<keyword evidence="1" id="KW-0472">Membrane</keyword>
<evidence type="ECO:0000313" key="3">
    <source>
        <dbReference type="Proteomes" id="UP001322277"/>
    </source>
</evidence>
<keyword evidence="1" id="KW-1133">Transmembrane helix</keyword>
<gene>
    <name evidence="2" type="ORF">CDEST_12193</name>
</gene>
<organism evidence="2 3">
    <name type="scientific">Colletotrichum destructivum</name>
    <dbReference type="NCBI Taxonomy" id="34406"/>
    <lineage>
        <taxon>Eukaryota</taxon>
        <taxon>Fungi</taxon>
        <taxon>Dikarya</taxon>
        <taxon>Ascomycota</taxon>
        <taxon>Pezizomycotina</taxon>
        <taxon>Sordariomycetes</taxon>
        <taxon>Hypocreomycetidae</taxon>
        <taxon>Glomerellales</taxon>
        <taxon>Glomerellaceae</taxon>
        <taxon>Colletotrichum</taxon>
        <taxon>Colletotrichum destructivum species complex</taxon>
    </lineage>
</organism>
<reference evidence="3" key="1">
    <citation type="journal article" date="2023" name="bioRxiv">
        <title>Complete genome of the Medicago anthracnose fungus, Colletotrichum destructivum, reveals a mini-chromosome-like region within a core chromosome.</title>
        <authorList>
            <person name="Lapalu N."/>
            <person name="Simon A."/>
            <person name="Lu A."/>
            <person name="Plaumann P.-L."/>
            <person name="Amselem J."/>
            <person name="Pigne S."/>
            <person name="Auger A."/>
            <person name="Koch C."/>
            <person name="Dallery J.-F."/>
            <person name="O'Connell R.J."/>
        </authorList>
    </citation>
    <scope>NUCLEOTIDE SEQUENCE [LARGE SCALE GENOMIC DNA]</scope>
    <source>
        <strain evidence="3">CBS 520.97</strain>
    </source>
</reference>
<keyword evidence="3" id="KW-1185">Reference proteome</keyword>
<keyword evidence="1" id="KW-0812">Transmembrane</keyword>
<protein>
    <submittedName>
        <fullName evidence="2">Uncharacterized protein</fullName>
    </submittedName>
</protein>
<dbReference type="EMBL" id="CP137312">
    <property type="protein sequence ID" value="WQF87179.1"/>
    <property type="molecule type" value="Genomic_DNA"/>
</dbReference>
<evidence type="ECO:0000256" key="1">
    <source>
        <dbReference type="SAM" id="Phobius"/>
    </source>
</evidence>
<dbReference type="Proteomes" id="UP001322277">
    <property type="component" value="Chromosome 8"/>
</dbReference>
<name>A0AAX4IV72_9PEZI</name>
<accession>A0AAX4IV72</accession>